<accession>A0A2N1M1I4</accession>
<proteinExistence type="predicted"/>
<dbReference type="EMBL" id="LLXL01007457">
    <property type="protein sequence ID" value="PKK55508.1"/>
    <property type="molecule type" value="Genomic_DNA"/>
</dbReference>
<feature type="non-terminal residue" evidence="1">
    <location>
        <position position="1"/>
    </location>
</feature>
<name>A0A2N1M1I4_9GLOM</name>
<sequence length="205" mass="24230">ILQEVFDQLNVLESIHILYCNSLNSDFVQQIIKKFSDCLENFGFASMMFNEYNEPKRQLFEFITKYCKNIRYFDSGIPDDNIIYLFIENNQNNINYLTIEANTYNTDYEELSSIVLQNLGQVLPSKLEYLCLSLSFTISDLEIFLKNSQNTFIKKLLISDIVGRLDNEFLFTLRNEVNEFKLHNIIVKEFHDLHSSPCIFIDNYF</sequence>
<reference evidence="1 2" key="2">
    <citation type="submission" date="2017-10" db="EMBL/GenBank/DDBJ databases">
        <title>Extensive intraspecific genome diversity in a model arbuscular mycorrhizal fungus.</title>
        <authorList>
            <person name="Chen E.C.H."/>
            <person name="Morin E."/>
            <person name="Baudet D."/>
            <person name="Noel J."/>
            <person name="Ndikumana S."/>
            <person name="Charron P."/>
            <person name="St-Onge C."/>
            <person name="Giorgi J."/>
            <person name="Grigoriev I.V."/>
            <person name="Roux C."/>
            <person name="Martin F.M."/>
            <person name="Corradi N."/>
        </authorList>
    </citation>
    <scope>NUCLEOTIDE SEQUENCE [LARGE SCALE GENOMIC DNA]</scope>
    <source>
        <strain evidence="1 2">C2</strain>
    </source>
</reference>
<reference evidence="1 2" key="1">
    <citation type="submission" date="2016-04" db="EMBL/GenBank/DDBJ databases">
        <title>Genome analyses suggest a sexual origin of heterokaryosis in a supposedly ancient asexual fungus.</title>
        <authorList>
            <person name="Ropars J."/>
            <person name="Sedzielewska K."/>
            <person name="Noel J."/>
            <person name="Charron P."/>
            <person name="Farinelli L."/>
            <person name="Marton T."/>
            <person name="Kruger M."/>
            <person name="Pelin A."/>
            <person name="Brachmann A."/>
            <person name="Corradi N."/>
        </authorList>
    </citation>
    <scope>NUCLEOTIDE SEQUENCE [LARGE SCALE GENOMIC DNA]</scope>
    <source>
        <strain evidence="1 2">C2</strain>
    </source>
</reference>
<dbReference type="AlphaFoldDB" id="A0A2N1M1I4"/>
<comment type="caution">
    <text evidence="1">The sequence shown here is derived from an EMBL/GenBank/DDBJ whole genome shotgun (WGS) entry which is preliminary data.</text>
</comment>
<protein>
    <submittedName>
        <fullName evidence="1">Uncharacterized protein</fullName>
    </submittedName>
</protein>
<organism evidence="1 2">
    <name type="scientific">Rhizophagus irregularis</name>
    <dbReference type="NCBI Taxonomy" id="588596"/>
    <lineage>
        <taxon>Eukaryota</taxon>
        <taxon>Fungi</taxon>
        <taxon>Fungi incertae sedis</taxon>
        <taxon>Mucoromycota</taxon>
        <taxon>Glomeromycotina</taxon>
        <taxon>Glomeromycetes</taxon>
        <taxon>Glomerales</taxon>
        <taxon>Glomeraceae</taxon>
        <taxon>Rhizophagus</taxon>
    </lineage>
</organism>
<evidence type="ECO:0000313" key="2">
    <source>
        <dbReference type="Proteomes" id="UP000233469"/>
    </source>
</evidence>
<evidence type="ECO:0000313" key="1">
    <source>
        <dbReference type="EMBL" id="PKK55508.1"/>
    </source>
</evidence>
<gene>
    <name evidence="1" type="ORF">RhiirC2_802221</name>
</gene>
<dbReference type="Proteomes" id="UP000233469">
    <property type="component" value="Unassembled WGS sequence"/>
</dbReference>